<dbReference type="SUPFAM" id="SSF52080">
    <property type="entry name" value="Ribosomal proteins L15p and L18e"/>
    <property type="match status" value="1"/>
</dbReference>
<dbReference type="GO" id="GO:1990904">
    <property type="term" value="C:ribonucleoprotein complex"/>
    <property type="evidence" value="ECO:0007669"/>
    <property type="project" value="UniProtKB-KW"/>
</dbReference>
<dbReference type="EMBL" id="DUFG01000017">
    <property type="protein sequence ID" value="HIH08356.1"/>
    <property type="molecule type" value="Genomic_DNA"/>
</dbReference>
<dbReference type="Proteomes" id="UP000683213">
    <property type="component" value="Unassembled WGS sequence"/>
</dbReference>
<dbReference type="Proteomes" id="UP000577419">
    <property type="component" value="Unassembled WGS sequence"/>
</dbReference>
<keyword evidence="2 5" id="KW-0689">Ribosomal protein</keyword>
<proteinExistence type="inferred from homology"/>
<keyword evidence="3" id="KW-0687">Ribonucleoprotein</keyword>
<dbReference type="GO" id="GO:0005840">
    <property type="term" value="C:ribosome"/>
    <property type="evidence" value="ECO:0007669"/>
    <property type="project" value="UniProtKB-KW"/>
</dbReference>
<evidence type="ECO:0000256" key="1">
    <source>
        <dbReference type="ARBA" id="ARBA00006815"/>
    </source>
</evidence>
<comment type="caution">
    <text evidence="5">The sequence shown here is derived from an EMBL/GenBank/DDBJ whole genome shotgun (WGS) entry which is preliminary data.</text>
</comment>
<evidence type="ECO:0000313" key="5">
    <source>
        <dbReference type="EMBL" id="HIH08356.1"/>
    </source>
</evidence>
<comment type="similarity">
    <text evidence="1">Belongs to the eukaryotic ribosomal protein eL18 family.</text>
</comment>
<evidence type="ECO:0000313" key="7">
    <source>
        <dbReference type="Proteomes" id="UP000577419"/>
    </source>
</evidence>
<dbReference type="Pfam" id="PF00828">
    <property type="entry name" value="Ribosomal_L27A"/>
    <property type="match status" value="1"/>
</dbReference>
<dbReference type="EMBL" id="JAGVWF010000070">
    <property type="protein sequence ID" value="MBS3059713.1"/>
    <property type="molecule type" value="Genomic_DNA"/>
</dbReference>
<evidence type="ECO:0000256" key="2">
    <source>
        <dbReference type="ARBA" id="ARBA00022980"/>
    </source>
</evidence>
<protein>
    <submittedName>
        <fullName evidence="5">50S ribosomal protein L18e</fullName>
    </submittedName>
</protein>
<dbReference type="NCBIfam" id="NF003079">
    <property type="entry name" value="PRK04005.1"/>
    <property type="match status" value="1"/>
</dbReference>
<evidence type="ECO:0000313" key="6">
    <source>
        <dbReference type="EMBL" id="MBS3059713.1"/>
    </source>
</evidence>
<accession>A0A7J4IZG3</accession>
<dbReference type="Gene3D" id="3.100.10.10">
    <property type="match status" value="1"/>
</dbReference>
<reference evidence="6" key="2">
    <citation type="submission" date="2021-03" db="EMBL/GenBank/DDBJ databases">
        <authorList>
            <person name="Jaffe A."/>
        </authorList>
    </citation>
    <scope>NUCLEOTIDE SEQUENCE</scope>
    <source>
        <strain evidence="6">RIFCSPHIGHO2_01_FULL_GW2011_AR10_43_9</strain>
    </source>
</reference>
<dbReference type="InterPro" id="IPR021132">
    <property type="entry name" value="Ribosomal_eL18/eL18-A/B/_CS"/>
</dbReference>
<evidence type="ECO:0000256" key="3">
    <source>
        <dbReference type="ARBA" id="ARBA00023274"/>
    </source>
</evidence>
<name>A0A7J4IZG3_9ARCH</name>
<reference evidence="5" key="1">
    <citation type="journal article" date="2020" name="bioRxiv">
        <title>A rank-normalized archaeal taxonomy based on genome phylogeny resolves widespread incomplete and uneven classifications.</title>
        <authorList>
            <person name="Rinke C."/>
            <person name="Chuvochina M."/>
            <person name="Mussig A.J."/>
            <person name="Chaumeil P.-A."/>
            <person name="Waite D.W."/>
            <person name="Whitman W.B."/>
            <person name="Parks D.H."/>
            <person name="Hugenholtz P."/>
        </authorList>
    </citation>
    <scope>NUCLEOTIDE SEQUENCE</scope>
    <source>
        <strain evidence="5">UBA10011</strain>
    </source>
</reference>
<feature type="domain" description="Large ribosomal subunit protein uL15/eL18" evidence="4">
    <location>
        <begin position="67"/>
        <end position="102"/>
    </location>
</feature>
<dbReference type="GO" id="GO:0003735">
    <property type="term" value="F:structural constituent of ribosome"/>
    <property type="evidence" value="ECO:0007669"/>
    <property type="project" value="InterPro"/>
</dbReference>
<dbReference type="InterPro" id="IPR036227">
    <property type="entry name" value="Ribosomal_uL15/eL18_sf"/>
</dbReference>
<dbReference type="PROSITE" id="PS01106">
    <property type="entry name" value="RIBOSOMAL_L18E"/>
    <property type="match status" value="1"/>
</dbReference>
<dbReference type="InterPro" id="IPR021131">
    <property type="entry name" value="Ribosomal_uL15/eL18"/>
</dbReference>
<gene>
    <name evidence="5" type="ORF">HA237_03230</name>
    <name evidence="6" type="ORF">J4224_04800</name>
</gene>
<dbReference type="GO" id="GO:0006412">
    <property type="term" value="P:translation"/>
    <property type="evidence" value="ECO:0007669"/>
    <property type="project" value="InterPro"/>
</dbReference>
<evidence type="ECO:0000259" key="4">
    <source>
        <dbReference type="Pfam" id="PF00828"/>
    </source>
</evidence>
<dbReference type="AlphaFoldDB" id="A0A7J4IZG3"/>
<sequence length="122" mass="13335">MKPTGPSNESTRRLAVGLEKYGKKNNAGIFVDLSRRLNKPRRNRAKVNLFKLSLLGKKFGEKKLVVPGKVLGTGKLSAALDVYALEFSESAKSKIIEIKGKAKSLKELLDGKVNAKDLVIVV</sequence>
<reference evidence="6" key="3">
    <citation type="submission" date="2021-05" db="EMBL/GenBank/DDBJ databases">
        <title>Protein family content uncovers lineage relationships and bacterial pathway maintenance mechanisms in DPANN archaea.</title>
        <authorList>
            <person name="Castelle C.J."/>
            <person name="Meheust R."/>
            <person name="Jaffe A.L."/>
            <person name="Seitz K."/>
            <person name="Gong X."/>
            <person name="Baker B.J."/>
            <person name="Banfield J.F."/>
        </authorList>
    </citation>
    <scope>NUCLEOTIDE SEQUENCE</scope>
    <source>
        <strain evidence="6">RIFCSPHIGHO2_01_FULL_GW2011_AR10_43_9</strain>
    </source>
</reference>
<organism evidence="5 7">
    <name type="scientific">Candidatus Iainarchaeum sp</name>
    <dbReference type="NCBI Taxonomy" id="3101447"/>
    <lineage>
        <taxon>Archaea</taxon>
        <taxon>Candidatus Iainarchaeota</taxon>
        <taxon>Candidatus Iainarchaeia</taxon>
        <taxon>Candidatus Iainarchaeales</taxon>
        <taxon>Candidatus Iainarchaeaceae</taxon>
        <taxon>Candidatus Iainarchaeum</taxon>
    </lineage>
</organism>